<accession>A0A2C5YZN6</accession>
<keyword evidence="2" id="KW-0539">Nucleus</keyword>
<evidence type="ECO:0000256" key="2">
    <source>
        <dbReference type="ARBA" id="ARBA00023242"/>
    </source>
</evidence>
<organism evidence="3 4">
    <name type="scientific">Ophiocordyceps australis</name>
    <dbReference type="NCBI Taxonomy" id="1399860"/>
    <lineage>
        <taxon>Eukaryota</taxon>
        <taxon>Fungi</taxon>
        <taxon>Dikarya</taxon>
        <taxon>Ascomycota</taxon>
        <taxon>Pezizomycotina</taxon>
        <taxon>Sordariomycetes</taxon>
        <taxon>Hypocreomycetidae</taxon>
        <taxon>Hypocreales</taxon>
        <taxon>Ophiocordycipitaceae</taxon>
        <taxon>Ophiocordyceps</taxon>
    </lineage>
</organism>
<dbReference type="PANTHER" id="PTHR31001:SF49">
    <property type="entry name" value="ZN(II)2CYS6 TRANSCRIPTION FACTOR (EUROFUNG)"/>
    <property type="match status" value="1"/>
</dbReference>
<evidence type="ECO:0000313" key="3">
    <source>
        <dbReference type="EMBL" id="PHH73073.1"/>
    </source>
</evidence>
<comment type="subcellular location">
    <subcellularLocation>
        <location evidence="1">Nucleus</location>
    </subcellularLocation>
</comment>
<dbReference type="GO" id="GO:0005634">
    <property type="term" value="C:nucleus"/>
    <property type="evidence" value="ECO:0007669"/>
    <property type="project" value="UniProtKB-SubCell"/>
</dbReference>
<keyword evidence="4" id="KW-1185">Reference proteome</keyword>
<dbReference type="CDD" id="cd12148">
    <property type="entry name" value="fungal_TF_MHR"/>
    <property type="match status" value="1"/>
</dbReference>
<proteinExistence type="predicted"/>
<reference evidence="3 4" key="1">
    <citation type="submission" date="2017-06" db="EMBL/GenBank/DDBJ databases">
        <title>Ant-infecting Ophiocordyceps genomes reveal a high diversity of potential behavioral manipulation genes and a possible major role for enterotoxins.</title>
        <authorList>
            <person name="De Bekker C."/>
            <person name="Evans H.C."/>
            <person name="Brachmann A."/>
            <person name="Hughes D.P."/>
        </authorList>
    </citation>
    <scope>NUCLEOTIDE SEQUENCE [LARGE SCALE GENOMIC DNA]</scope>
    <source>
        <strain evidence="3 4">1348a</strain>
    </source>
</reference>
<name>A0A2C5YZN6_9HYPO</name>
<dbReference type="OrthoDB" id="762982at2759"/>
<evidence type="ECO:0000313" key="4">
    <source>
        <dbReference type="Proteomes" id="UP000224854"/>
    </source>
</evidence>
<dbReference type="AlphaFoldDB" id="A0A2C5YZN6"/>
<evidence type="ECO:0008006" key="5">
    <source>
        <dbReference type="Google" id="ProtNLM"/>
    </source>
</evidence>
<evidence type="ECO:0000256" key="1">
    <source>
        <dbReference type="ARBA" id="ARBA00004123"/>
    </source>
</evidence>
<comment type="caution">
    <text evidence="3">The sequence shown here is derived from an EMBL/GenBank/DDBJ whole genome shotgun (WGS) entry which is preliminary data.</text>
</comment>
<dbReference type="PANTHER" id="PTHR31001">
    <property type="entry name" value="UNCHARACTERIZED TRANSCRIPTIONAL REGULATORY PROTEIN"/>
    <property type="match status" value="1"/>
</dbReference>
<gene>
    <name evidence="3" type="ORF">CDD82_5664</name>
</gene>
<sequence length="424" mass="46370">MRRRTCALVRMSDVIFSHQVSLPSMIYDHDCDTQLPTNILDQDFDAHVKELPPARPHTEATSTAYMIAKSRLCNELGNILQATTRVGRGVPYDEIIRFDAKLRQVMQELPPHLKLSALQGPSDAPSLIMARFQLDILYQKMLCLLHRKYISKARQNARYAHSRRSAIEASLHAMGHLQTLHREAQGDGRLRAVASLINSMATKEFILPAMLIVLDLHYDNLAPESAVGAQDHEGACLWSLQERSTMIGALQKTAAIWRSLADGSVEAFKACKTVEIMLDKIKDPVQHASQPPFADLNLASTVAMDQSSSSSLMAPQGFGGDMNMGLHPFAAVSSNSSPVGIDFGMPPPGLGDMQPDSYNVVGAASPLSMFTNLGTTGGMTADLTGGFDWDAFENYTQMANWGADQSFQIYGDMSLDHGPAMMNA</sequence>
<dbReference type="EMBL" id="NJEU01000533">
    <property type="protein sequence ID" value="PHH73073.1"/>
    <property type="molecule type" value="Genomic_DNA"/>
</dbReference>
<protein>
    <recommendedName>
        <fullName evidence="5">Transcription factor domain-containing protein</fullName>
    </recommendedName>
</protein>
<dbReference type="Proteomes" id="UP000224854">
    <property type="component" value="Unassembled WGS sequence"/>
</dbReference>
<dbReference type="InterPro" id="IPR050613">
    <property type="entry name" value="Sec_Metabolite_Reg"/>
</dbReference>